<evidence type="ECO:0000313" key="6">
    <source>
        <dbReference type="WBParaSite" id="nRc.2.0.1.t14678-RA"/>
    </source>
</evidence>
<dbReference type="PROSITE" id="PS50290">
    <property type="entry name" value="PI3_4_KINASE_3"/>
    <property type="match status" value="1"/>
</dbReference>
<evidence type="ECO:0000259" key="3">
    <source>
        <dbReference type="PROSITE" id="PS50290"/>
    </source>
</evidence>
<reference evidence="6" key="1">
    <citation type="submission" date="2022-11" db="UniProtKB">
        <authorList>
            <consortium name="WormBaseParasite"/>
        </authorList>
    </citation>
    <scope>IDENTIFICATION</scope>
</reference>
<accession>A0A915IMJ5</accession>
<dbReference type="Proteomes" id="UP000887565">
    <property type="component" value="Unplaced"/>
</dbReference>
<keyword evidence="1" id="KW-0418">Kinase</keyword>
<sequence length="1069" mass="123794">MKHKMSETLIDGDQDQMINLYSLPSNYLEIYVKSLDHYALNFLTDKFSSTAVLAKYNGLRDFTSYLINCLLEKNMRPFQKLPRIASLYHKSPFDALLHALNAEFETDDSIRFMTAERCLKQLLSGETHGDEDITLDQWKAFKSIPRIDIERESTVDFCGATPFIVNKFLSDILLNFCDSKFDVLLKISRQFLPMSNDFARRMFPWIVNDLIDNFHESTRSLIISKLNQFMEIVTEGSHKKLLINDPNYVQIVDSMCDLYHCRQNSLSSLLYICNCIRSKEVNRKLYVEREIKNIINYEKIADSVKQILSKSFLELNSLDAINALDDMQMAQPEVRARLLESENDWNKLSIMKIDDNKRILPIVNKAFFALGLSNAVCSDTEPGNVDHYASSAWRLGDWNLLEVCKRNLALIGHEIPSLIGNFSNFTLFSEICNVLQEKSCDKFMMQHYSDIDDDVLSLRWSLIHRKLTIPTLKYDTNNRQLLERDFCRLTVDRLHYCAMKNMPAVAFKIVEKFESVMSQSASVQSNVFRGCVTLKEAEILWRSGEGSLAIWKLKSLKQSLEYNRHKPPIEESVLLLARCAVTLGKFESMSGSQDKALSYFEKATSSLEKIKQYGGGQDFDLQTLKTLSDAYACMAICIDRQYQSLTDYIESPTFTTKKSLLDSLKRIGSSSSAEKISLYYLKIFIQSLLDSRLKKLFHACSVFYSISIKLAQRKQNLDEKEFQELLNTQNRLLSVTLSSYVRAFALCDEYDLKIFRMIFLWFNAPATLPVSEDFSLLIESIPTRKFISVWNQLTSRLDCSLIDKSTEIIKKLIIKTVMDHPYHTFYTLLSLANSISTINNQNDRLKTIRCVTAKRIIKELKNCPSNQVFRDLEEMAKCYVEVGSIDSKNIQNDPKKWIFSSKTKLISFEKKIPAITIDLKGQDDTRQDSIMQQVFRIVNVLLARDKNLKHKFKSLMRPYNVIPLTPYCGFFYFFKYFFLGDLGEYLVGPDVKHGCHRRLFPDDWNGLDCRKAILEASRKPLEERYAAFLDVCGHIQPVFRHFFYEYFNDSMLWYEAIEKYSHSVAISSI</sequence>
<keyword evidence="1" id="KW-0808">Transferase</keyword>
<dbReference type="Pfam" id="PF00454">
    <property type="entry name" value="PI3_PI4_kinase"/>
    <property type="match status" value="1"/>
</dbReference>
<dbReference type="InterPro" id="IPR011009">
    <property type="entry name" value="Kinase-like_dom_sf"/>
</dbReference>
<dbReference type="SUPFAM" id="SSF56112">
    <property type="entry name" value="Protein kinase-like (PK-like)"/>
    <property type="match status" value="1"/>
</dbReference>
<evidence type="ECO:0000256" key="1">
    <source>
        <dbReference type="ARBA" id="ARBA00022527"/>
    </source>
</evidence>
<keyword evidence="5" id="KW-1185">Reference proteome</keyword>
<keyword evidence="1" id="KW-0723">Serine/threonine-protein kinase</keyword>
<protein>
    <submittedName>
        <fullName evidence="6">Uncharacterized protein</fullName>
    </submittedName>
</protein>
<proteinExistence type="predicted"/>
<organism evidence="5 6">
    <name type="scientific">Romanomermis culicivorax</name>
    <name type="common">Nematode worm</name>
    <dbReference type="NCBI Taxonomy" id="13658"/>
    <lineage>
        <taxon>Eukaryota</taxon>
        <taxon>Metazoa</taxon>
        <taxon>Ecdysozoa</taxon>
        <taxon>Nematoda</taxon>
        <taxon>Enoplea</taxon>
        <taxon>Dorylaimia</taxon>
        <taxon>Mermithida</taxon>
        <taxon>Mermithoidea</taxon>
        <taxon>Mermithidae</taxon>
        <taxon>Romanomermis</taxon>
    </lineage>
</organism>
<dbReference type="Gene3D" id="3.30.1010.10">
    <property type="entry name" value="Phosphatidylinositol 3-kinase Catalytic Subunit, Chain A, domain 4"/>
    <property type="match status" value="1"/>
</dbReference>
<dbReference type="PANTHER" id="PTHR37079">
    <property type="entry name" value="SERINE/THREONINE-PROTEIN KINASE ATM"/>
    <property type="match status" value="1"/>
</dbReference>
<evidence type="ECO:0000256" key="2">
    <source>
        <dbReference type="ARBA" id="ARBA00047899"/>
    </source>
</evidence>
<dbReference type="InterPro" id="IPR000403">
    <property type="entry name" value="PI3/4_kinase_cat_dom"/>
</dbReference>
<evidence type="ECO:0000313" key="5">
    <source>
        <dbReference type="Proteomes" id="UP000887565"/>
    </source>
</evidence>
<dbReference type="GO" id="GO:0004674">
    <property type="term" value="F:protein serine/threonine kinase activity"/>
    <property type="evidence" value="ECO:0007669"/>
    <property type="project" value="UniProtKB-KW"/>
</dbReference>
<dbReference type="InterPro" id="IPR038980">
    <property type="entry name" value="ATM_plant"/>
</dbReference>
<comment type="catalytic activity">
    <reaction evidence="2">
        <text>L-threonyl-[protein] + ATP = O-phospho-L-threonyl-[protein] + ADP + H(+)</text>
        <dbReference type="Rhea" id="RHEA:46608"/>
        <dbReference type="Rhea" id="RHEA-COMP:11060"/>
        <dbReference type="Rhea" id="RHEA-COMP:11605"/>
        <dbReference type="ChEBI" id="CHEBI:15378"/>
        <dbReference type="ChEBI" id="CHEBI:30013"/>
        <dbReference type="ChEBI" id="CHEBI:30616"/>
        <dbReference type="ChEBI" id="CHEBI:61977"/>
        <dbReference type="ChEBI" id="CHEBI:456216"/>
        <dbReference type="EC" id="2.7.11.1"/>
    </reaction>
</comment>
<name>A0A915IMJ5_ROMCU</name>
<dbReference type="PROSITE" id="PS51189">
    <property type="entry name" value="FAT"/>
    <property type="match status" value="1"/>
</dbReference>
<feature type="domain" description="FAT" evidence="4">
    <location>
        <begin position="286"/>
        <end position="834"/>
    </location>
</feature>
<dbReference type="AlphaFoldDB" id="A0A915IMJ5"/>
<dbReference type="GO" id="GO:0006974">
    <property type="term" value="P:DNA damage response"/>
    <property type="evidence" value="ECO:0007669"/>
    <property type="project" value="InterPro"/>
</dbReference>
<dbReference type="PANTHER" id="PTHR37079:SF4">
    <property type="entry name" value="SERINE_THREONINE-PROTEIN KINASE ATM"/>
    <property type="match status" value="1"/>
</dbReference>
<feature type="domain" description="PI3K/PI4K catalytic" evidence="3">
    <location>
        <begin position="892"/>
        <end position="1069"/>
    </location>
</feature>
<evidence type="ECO:0000259" key="4">
    <source>
        <dbReference type="PROSITE" id="PS51189"/>
    </source>
</evidence>
<dbReference type="WBParaSite" id="nRc.2.0.1.t14678-RA">
    <property type="protein sequence ID" value="nRc.2.0.1.t14678-RA"/>
    <property type="gene ID" value="nRc.2.0.1.g14678"/>
</dbReference>
<dbReference type="InterPro" id="IPR014009">
    <property type="entry name" value="PIK_FAT"/>
</dbReference>